<dbReference type="InterPro" id="IPR050188">
    <property type="entry name" value="RluA_PseudoU_synthase"/>
</dbReference>
<name>A0ABS9VMJ5_9SPHN</name>
<comment type="caution">
    <text evidence="3">The sequence shown here is derived from an EMBL/GenBank/DDBJ whole genome shotgun (WGS) entry which is preliminary data.</text>
</comment>
<feature type="domain" description="Pseudouridine synthase RsuA/RluA-like" evidence="2">
    <location>
        <begin position="36"/>
        <end position="182"/>
    </location>
</feature>
<organism evidence="3 4">
    <name type="scientific">Sphingomonas telluris</name>
    <dbReference type="NCBI Taxonomy" id="2907998"/>
    <lineage>
        <taxon>Bacteria</taxon>
        <taxon>Pseudomonadati</taxon>
        <taxon>Pseudomonadota</taxon>
        <taxon>Alphaproteobacteria</taxon>
        <taxon>Sphingomonadales</taxon>
        <taxon>Sphingomonadaceae</taxon>
        <taxon>Sphingomonas</taxon>
    </lineage>
</organism>
<dbReference type="InterPro" id="IPR020103">
    <property type="entry name" value="PsdUridine_synth_cat_dom_sf"/>
</dbReference>
<comment type="similarity">
    <text evidence="1">Belongs to the pseudouridine synthase RluA family.</text>
</comment>
<evidence type="ECO:0000256" key="1">
    <source>
        <dbReference type="ARBA" id="ARBA00010876"/>
    </source>
</evidence>
<dbReference type="Gene3D" id="3.30.2350.10">
    <property type="entry name" value="Pseudouridine synthase"/>
    <property type="match status" value="1"/>
</dbReference>
<proteinExistence type="inferred from homology"/>
<gene>
    <name evidence="3" type="ORF">LZ016_08785</name>
</gene>
<reference evidence="3 4" key="1">
    <citation type="submission" date="2022-03" db="EMBL/GenBank/DDBJ databases">
        <authorList>
            <person name="Jo J.-H."/>
            <person name="Im W.-T."/>
        </authorList>
    </citation>
    <scope>NUCLEOTIDE SEQUENCE [LARGE SCALE GENOMIC DNA]</scope>
    <source>
        <strain evidence="3 4">SM33</strain>
    </source>
</reference>
<accession>A0ABS9VMJ5</accession>
<evidence type="ECO:0000313" key="3">
    <source>
        <dbReference type="EMBL" id="MCH8616192.1"/>
    </source>
</evidence>
<dbReference type="CDD" id="cd02869">
    <property type="entry name" value="PseudoU_synth_RluA_like"/>
    <property type="match status" value="1"/>
</dbReference>
<dbReference type="InterPro" id="IPR006145">
    <property type="entry name" value="PsdUridine_synth_RsuA/RluA"/>
</dbReference>
<keyword evidence="4" id="KW-1185">Reference proteome</keyword>
<dbReference type="EMBL" id="JAKZHW010000001">
    <property type="protein sequence ID" value="MCH8616192.1"/>
    <property type="molecule type" value="Genomic_DNA"/>
</dbReference>
<dbReference type="RefSeq" id="WP_241447002.1">
    <property type="nucleotide sequence ID" value="NZ_JAKZHW010000001.1"/>
</dbReference>
<dbReference type="PANTHER" id="PTHR21600:SF44">
    <property type="entry name" value="RIBOSOMAL LARGE SUBUNIT PSEUDOURIDINE SYNTHASE D"/>
    <property type="match status" value="1"/>
</dbReference>
<evidence type="ECO:0000259" key="2">
    <source>
        <dbReference type="Pfam" id="PF00849"/>
    </source>
</evidence>
<evidence type="ECO:0000313" key="4">
    <source>
        <dbReference type="Proteomes" id="UP001203058"/>
    </source>
</evidence>
<dbReference type="Pfam" id="PF00849">
    <property type="entry name" value="PseudoU_synth_2"/>
    <property type="match status" value="1"/>
</dbReference>
<dbReference type="SUPFAM" id="SSF55120">
    <property type="entry name" value="Pseudouridine synthase"/>
    <property type="match status" value="1"/>
</dbReference>
<protein>
    <submittedName>
        <fullName evidence="3">RNA pseudouridine synthase</fullName>
    </submittedName>
</protein>
<dbReference type="Proteomes" id="UP001203058">
    <property type="component" value="Unassembled WGS sequence"/>
</dbReference>
<sequence>MCNALESGGIVAEESQTARTPDMLDQRILFVDAEAIVIDKPNGLPVDTPRRGGDSIVSRLDELKLGFQRPPVPMHRLDQDTSGCLLLARSPKARSSLQQAFEQRRVDKYYLAVIDGEIADEEGVIDLALAKRSSEKAGWRMVVDAKGDSAITHWRRVEIRDGKTLVEFKPLTGRTHQLRVHAREAFGRGIVGDRVYGVPGGPMLLHASRLVVPRDKKATIDVTAPLPEHFGEWRDEA</sequence>
<dbReference type="PANTHER" id="PTHR21600">
    <property type="entry name" value="MITOCHONDRIAL RNA PSEUDOURIDINE SYNTHASE"/>
    <property type="match status" value="1"/>
</dbReference>